<dbReference type="Proteomes" id="UP000198348">
    <property type="component" value="Unassembled WGS sequence"/>
</dbReference>
<dbReference type="SUPFAM" id="SSF51735">
    <property type="entry name" value="NAD(P)-binding Rossmann-fold domains"/>
    <property type="match status" value="1"/>
</dbReference>
<evidence type="ECO:0000256" key="3">
    <source>
        <dbReference type="RuleBase" id="RU000363"/>
    </source>
</evidence>
<dbReference type="Gene3D" id="3.40.50.720">
    <property type="entry name" value="NAD(P)-binding Rossmann-like Domain"/>
    <property type="match status" value="1"/>
</dbReference>
<dbReference type="GO" id="GO:0016020">
    <property type="term" value="C:membrane"/>
    <property type="evidence" value="ECO:0007669"/>
    <property type="project" value="TreeGrafter"/>
</dbReference>
<gene>
    <name evidence="5" type="ORF">SAMN06265360_103190</name>
</gene>
<dbReference type="PRINTS" id="PR00080">
    <property type="entry name" value="SDRFAMILY"/>
</dbReference>
<protein>
    <submittedName>
        <fullName evidence="5">NADP-dependent 3-hydroxy acid dehydrogenase YdfG</fullName>
    </submittedName>
</protein>
<feature type="domain" description="Ketoreductase" evidence="4">
    <location>
        <begin position="7"/>
        <end position="193"/>
    </location>
</feature>
<accession>A0A238VPD3</accession>
<dbReference type="InterPro" id="IPR002347">
    <property type="entry name" value="SDR_fam"/>
</dbReference>
<dbReference type="InterPro" id="IPR057326">
    <property type="entry name" value="KR_dom"/>
</dbReference>
<dbReference type="PANTHER" id="PTHR44196:SF1">
    <property type="entry name" value="DEHYDROGENASE_REDUCTASE SDR FAMILY MEMBER 7B"/>
    <property type="match status" value="1"/>
</dbReference>
<dbReference type="PRINTS" id="PR00081">
    <property type="entry name" value="GDHRDH"/>
</dbReference>
<dbReference type="EMBL" id="FZNW01000003">
    <property type="protein sequence ID" value="SNR36078.1"/>
    <property type="molecule type" value="Genomic_DNA"/>
</dbReference>
<evidence type="ECO:0000313" key="5">
    <source>
        <dbReference type="EMBL" id="SNR36078.1"/>
    </source>
</evidence>
<dbReference type="InterPro" id="IPR036291">
    <property type="entry name" value="NAD(P)-bd_dom_sf"/>
</dbReference>
<proteinExistence type="inferred from homology"/>
<dbReference type="PANTHER" id="PTHR44196">
    <property type="entry name" value="DEHYDROGENASE/REDUCTASE SDR FAMILY MEMBER 7B"/>
    <property type="match status" value="1"/>
</dbReference>
<keyword evidence="6" id="KW-1185">Reference proteome</keyword>
<comment type="similarity">
    <text evidence="1 3">Belongs to the short-chain dehydrogenases/reductases (SDR) family.</text>
</comment>
<evidence type="ECO:0000256" key="1">
    <source>
        <dbReference type="ARBA" id="ARBA00006484"/>
    </source>
</evidence>
<dbReference type="CDD" id="cd05233">
    <property type="entry name" value="SDR_c"/>
    <property type="match status" value="1"/>
</dbReference>
<evidence type="ECO:0000313" key="6">
    <source>
        <dbReference type="Proteomes" id="UP000198348"/>
    </source>
</evidence>
<evidence type="ECO:0000256" key="2">
    <source>
        <dbReference type="ARBA" id="ARBA00023002"/>
    </source>
</evidence>
<dbReference type="AlphaFoldDB" id="A0A238VPD3"/>
<organism evidence="5 6">
    <name type="scientific">Haloechinothrix alba</name>
    <dbReference type="NCBI Taxonomy" id="664784"/>
    <lineage>
        <taxon>Bacteria</taxon>
        <taxon>Bacillati</taxon>
        <taxon>Actinomycetota</taxon>
        <taxon>Actinomycetes</taxon>
        <taxon>Pseudonocardiales</taxon>
        <taxon>Pseudonocardiaceae</taxon>
        <taxon>Haloechinothrix</taxon>
    </lineage>
</organism>
<sequence length="273" mass="28714">MKDFSGKVAVITGAGSGIGRALAVALARQGARLALSDVDSAGVAETAGLCEKEGAQARHYVLDVADRAAVQSHAETVVADFGRVNLLFNNAGVALTANVADMTWEDLDWIVGINFWGVVHGTKAFLPHLVESGDGHLVNVSSVFGIIAVPSQGAYNATKFAVRGFTEALRQEVRLDKQPVGVSCVHPGGIKTNIARNSRAAEGLNTDELTALFERVARTTPDSAADRILRGVHKNEAKILVGADAYALDGMARLFGSVYQRIVGAAARLGPRK</sequence>
<name>A0A238VPD3_9PSEU</name>
<dbReference type="SMART" id="SM00822">
    <property type="entry name" value="PKS_KR"/>
    <property type="match status" value="1"/>
</dbReference>
<evidence type="ECO:0000259" key="4">
    <source>
        <dbReference type="SMART" id="SM00822"/>
    </source>
</evidence>
<dbReference type="PROSITE" id="PS00061">
    <property type="entry name" value="ADH_SHORT"/>
    <property type="match status" value="1"/>
</dbReference>
<keyword evidence="2" id="KW-0560">Oxidoreductase</keyword>
<reference evidence="5 6" key="1">
    <citation type="submission" date="2017-06" db="EMBL/GenBank/DDBJ databases">
        <authorList>
            <person name="Kim H.J."/>
            <person name="Triplett B.A."/>
        </authorList>
    </citation>
    <scope>NUCLEOTIDE SEQUENCE [LARGE SCALE GENOMIC DNA]</scope>
    <source>
        <strain evidence="5 6">DSM 45207</strain>
    </source>
</reference>
<dbReference type="InterPro" id="IPR020904">
    <property type="entry name" value="Sc_DH/Rdtase_CS"/>
</dbReference>
<dbReference type="Pfam" id="PF00106">
    <property type="entry name" value="adh_short"/>
    <property type="match status" value="1"/>
</dbReference>
<dbReference type="RefSeq" id="WP_089300040.1">
    <property type="nucleotide sequence ID" value="NZ_FZNW01000003.1"/>
</dbReference>
<dbReference type="FunFam" id="3.40.50.720:FF:000084">
    <property type="entry name" value="Short-chain dehydrogenase reductase"/>
    <property type="match status" value="1"/>
</dbReference>
<dbReference type="GO" id="GO:0016491">
    <property type="term" value="F:oxidoreductase activity"/>
    <property type="evidence" value="ECO:0007669"/>
    <property type="project" value="UniProtKB-KW"/>
</dbReference>
<dbReference type="OrthoDB" id="4690547at2"/>